<dbReference type="PANTHER" id="PTHR42920:SF5">
    <property type="entry name" value="EAMA DOMAIN-CONTAINING PROTEIN"/>
    <property type="match status" value="1"/>
</dbReference>
<dbReference type="InterPro" id="IPR051258">
    <property type="entry name" value="Diverse_Substrate_Transporter"/>
</dbReference>
<feature type="transmembrane region" description="Helical" evidence="6">
    <location>
        <begin position="35"/>
        <end position="57"/>
    </location>
</feature>
<feature type="transmembrane region" description="Helical" evidence="6">
    <location>
        <begin position="6"/>
        <end position="23"/>
    </location>
</feature>
<feature type="transmembrane region" description="Helical" evidence="6">
    <location>
        <begin position="63"/>
        <end position="82"/>
    </location>
</feature>
<evidence type="ECO:0000256" key="2">
    <source>
        <dbReference type="ARBA" id="ARBA00022475"/>
    </source>
</evidence>
<dbReference type="EMBL" id="JACCCW010000001">
    <property type="protein sequence ID" value="NYF78855.1"/>
    <property type="molecule type" value="Genomic_DNA"/>
</dbReference>
<feature type="transmembrane region" description="Helical" evidence="6">
    <location>
        <begin position="236"/>
        <end position="254"/>
    </location>
</feature>
<dbReference type="SUPFAM" id="SSF103481">
    <property type="entry name" value="Multidrug resistance efflux transporter EmrE"/>
    <property type="match status" value="2"/>
</dbReference>
<dbReference type="GO" id="GO:0005886">
    <property type="term" value="C:plasma membrane"/>
    <property type="evidence" value="ECO:0007669"/>
    <property type="project" value="UniProtKB-SubCell"/>
</dbReference>
<dbReference type="PANTHER" id="PTHR42920">
    <property type="entry name" value="OS03G0707200 PROTEIN-RELATED"/>
    <property type="match status" value="1"/>
</dbReference>
<dbReference type="Pfam" id="PF00892">
    <property type="entry name" value="EamA"/>
    <property type="match status" value="2"/>
</dbReference>
<organism evidence="8 9">
    <name type="scientific">Granulicella arctica</name>
    <dbReference type="NCBI Taxonomy" id="940613"/>
    <lineage>
        <taxon>Bacteria</taxon>
        <taxon>Pseudomonadati</taxon>
        <taxon>Acidobacteriota</taxon>
        <taxon>Terriglobia</taxon>
        <taxon>Terriglobales</taxon>
        <taxon>Acidobacteriaceae</taxon>
        <taxon>Granulicella</taxon>
    </lineage>
</organism>
<name>A0A7Y9PFP3_9BACT</name>
<evidence type="ECO:0000256" key="6">
    <source>
        <dbReference type="SAM" id="Phobius"/>
    </source>
</evidence>
<evidence type="ECO:0000256" key="5">
    <source>
        <dbReference type="ARBA" id="ARBA00023136"/>
    </source>
</evidence>
<keyword evidence="9" id="KW-1185">Reference proteome</keyword>
<feature type="domain" description="EamA" evidence="7">
    <location>
        <begin position="2"/>
        <end position="108"/>
    </location>
</feature>
<feature type="transmembrane region" description="Helical" evidence="6">
    <location>
        <begin position="207"/>
        <end position="230"/>
    </location>
</feature>
<evidence type="ECO:0000256" key="3">
    <source>
        <dbReference type="ARBA" id="ARBA00022692"/>
    </source>
</evidence>
<keyword evidence="3 6" id="KW-0812">Transmembrane</keyword>
<sequence>MPGIASAFYRMFFSSVAIWPFLLSSRTKLASIHRLTLWLAALGGVFFAGDVGLYNIAVMHTSAGSATFLGNNAPILVGLLTWATTRRAPSPRFWTALAIALLGACLIVSVDAQHQSSRSSADFLAVMASVCFALYLMTTERLRESCDTRTLLTLSTTASSVILLVVAVSAHISLRVPSISSMAALLGLGLVCQLMGYFCLTYALGHLPATITSVMLLAVGPLAALFALFLFKEHMATLQILGGGLVVLGVWIVSSSRRDQHLSSEI</sequence>
<dbReference type="Gene3D" id="1.10.3730.20">
    <property type="match status" value="1"/>
</dbReference>
<dbReference type="Proteomes" id="UP000589520">
    <property type="component" value="Unassembled WGS sequence"/>
</dbReference>
<comment type="caution">
    <text evidence="8">The sequence shown here is derived from an EMBL/GenBank/DDBJ whole genome shotgun (WGS) entry which is preliminary data.</text>
</comment>
<evidence type="ECO:0000313" key="8">
    <source>
        <dbReference type="EMBL" id="NYF78855.1"/>
    </source>
</evidence>
<keyword evidence="2" id="KW-1003">Cell membrane</keyword>
<feature type="transmembrane region" description="Helical" evidence="6">
    <location>
        <begin position="94"/>
        <end position="114"/>
    </location>
</feature>
<protein>
    <submittedName>
        <fullName evidence="8">Drug/metabolite transporter (DMT)-like permease</fullName>
    </submittedName>
</protein>
<evidence type="ECO:0000259" key="7">
    <source>
        <dbReference type="Pfam" id="PF00892"/>
    </source>
</evidence>
<dbReference type="RefSeq" id="WP_179488615.1">
    <property type="nucleotide sequence ID" value="NZ_JACCCW010000001.1"/>
</dbReference>
<evidence type="ECO:0000256" key="4">
    <source>
        <dbReference type="ARBA" id="ARBA00022989"/>
    </source>
</evidence>
<dbReference type="InterPro" id="IPR000620">
    <property type="entry name" value="EamA_dom"/>
</dbReference>
<evidence type="ECO:0000256" key="1">
    <source>
        <dbReference type="ARBA" id="ARBA00004651"/>
    </source>
</evidence>
<gene>
    <name evidence="8" type="ORF">HDF17_001142</name>
</gene>
<reference evidence="8 9" key="1">
    <citation type="submission" date="2020-07" db="EMBL/GenBank/DDBJ databases">
        <title>Genomic Encyclopedia of Type Strains, Phase IV (KMG-V): Genome sequencing to study the core and pangenomes of soil and plant-associated prokaryotes.</title>
        <authorList>
            <person name="Whitman W."/>
        </authorList>
    </citation>
    <scope>NUCLEOTIDE SEQUENCE [LARGE SCALE GENOMIC DNA]</scope>
    <source>
        <strain evidence="8 9">X4EP2</strain>
    </source>
</reference>
<accession>A0A7Y9PFP3</accession>
<feature type="transmembrane region" description="Helical" evidence="6">
    <location>
        <begin position="120"/>
        <end position="138"/>
    </location>
</feature>
<proteinExistence type="predicted"/>
<feature type="transmembrane region" description="Helical" evidence="6">
    <location>
        <begin position="178"/>
        <end position="200"/>
    </location>
</feature>
<feature type="domain" description="EamA" evidence="7">
    <location>
        <begin position="120"/>
        <end position="254"/>
    </location>
</feature>
<keyword evidence="4 6" id="KW-1133">Transmembrane helix</keyword>
<dbReference type="InterPro" id="IPR037185">
    <property type="entry name" value="EmrE-like"/>
</dbReference>
<feature type="transmembrane region" description="Helical" evidence="6">
    <location>
        <begin position="150"/>
        <end position="172"/>
    </location>
</feature>
<comment type="subcellular location">
    <subcellularLocation>
        <location evidence="1">Cell membrane</location>
        <topology evidence="1">Multi-pass membrane protein</topology>
    </subcellularLocation>
</comment>
<evidence type="ECO:0000313" key="9">
    <source>
        <dbReference type="Proteomes" id="UP000589520"/>
    </source>
</evidence>
<keyword evidence="5 6" id="KW-0472">Membrane</keyword>
<dbReference type="AlphaFoldDB" id="A0A7Y9PFP3"/>